<comment type="caution">
    <text evidence="3">The sequence shown here is derived from an EMBL/GenBank/DDBJ whole genome shotgun (WGS) entry which is preliminary data.</text>
</comment>
<feature type="transmembrane region" description="Helical" evidence="1">
    <location>
        <begin position="253"/>
        <end position="274"/>
    </location>
</feature>
<dbReference type="InterPro" id="IPR002656">
    <property type="entry name" value="Acyl_transf_3_dom"/>
</dbReference>
<dbReference type="RefSeq" id="WP_259450596.1">
    <property type="nucleotide sequence ID" value="NZ_JANUHC010000007.1"/>
</dbReference>
<feature type="transmembrane region" description="Helical" evidence="1">
    <location>
        <begin position="167"/>
        <end position="185"/>
    </location>
</feature>
<dbReference type="Proteomes" id="UP001165263">
    <property type="component" value="Unassembled WGS sequence"/>
</dbReference>
<feature type="transmembrane region" description="Helical" evidence="1">
    <location>
        <begin position="83"/>
        <end position="104"/>
    </location>
</feature>
<keyword evidence="1" id="KW-1133">Transmembrane helix</keyword>
<dbReference type="PANTHER" id="PTHR23028">
    <property type="entry name" value="ACETYLTRANSFERASE"/>
    <property type="match status" value="1"/>
</dbReference>
<sequence>MKLNQLAGLRGICAWWVVFYHSLALMDDSVPLPVKHFISHGYLAVDLFFLLSGFVIFLSYHASLSTNFPHSVGKFYWNRFSRIYPLHVVMLAGYLILFGAFTFLSTSHTAPESYTWGAFVQSMFLVHMWFGGDLTWNVPSWSISSEWFVYLFFPLMAYSLRKLRGGIVAHLLSIALAAVVLHVIYSLSGLHSIGADISHMALVRTMFEFLMGVFVGSLFVNHRDFLVRNARVALAGFVALCVLYATTPTPDYALIPIIFALLIAYLSVTTSWMTAILSTPVLVYLGEISYSTYMVHYLVYDLLKAVFMSDPHHIDQLYLWLSFVVVFVLSVLLHHAVDMPSQKYFRRRLSTR</sequence>
<reference evidence="3" key="1">
    <citation type="submission" date="2022-08" db="EMBL/GenBank/DDBJ databases">
        <title>Reclassification of Massilia species as members of the genera Telluria, Duganella, Pseudoduganella, Mokoshia gen. nov. and Zemynaea gen. nov. using orthogonal and non-orthogonal genome-based approaches.</title>
        <authorList>
            <person name="Bowman J.P."/>
        </authorList>
    </citation>
    <scope>NUCLEOTIDE SEQUENCE</scope>
    <source>
        <strain evidence="3">LMG 11547</strain>
    </source>
</reference>
<evidence type="ECO:0000256" key="1">
    <source>
        <dbReference type="SAM" id="Phobius"/>
    </source>
</evidence>
<keyword evidence="3" id="KW-0808">Transferase</keyword>
<feature type="transmembrane region" description="Helical" evidence="1">
    <location>
        <begin position="197"/>
        <end position="220"/>
    </location>
</feature>
<keyword evidence="1" id="KW-0812">Transmembrane</keyword>
<keyword evidence="3" id="KW-0012">Acyltransferase</keyword>
<feature type="transmembrane region" description="Helical" evidence="1">
    <location>
        <begin position="319"/>
        <end position="337"/>
    </location>
</feature>
<evidence type="ECO:0000313" key="4">
    <source>
        <dbReference type="Proteomes" id="UP001165263"/>
    </source>
</evidence>
<dbReference type="EMBL" id="JANUHC010000007">
    <property type="protein sequence ID" value="MCS0631528.1"/>
    <property type="molecule type" value="Genomic_DNA"/>
</dbReference>
<protein>
    <submittedName>
        <fullName evidence="3">Acyltransferase</fullName>
    </submittedName>
</protein>
<dbReference type="Pfam" id="PF01757">
    <property type="entry name" value="Acyl_transf_3"/>
    <property type="match status" value="1"/>
</dbReference>
<feature type="transmembrane region" description="Helical" evidence="1">
    <location>
        <begin position="281"/>
        <end position="299"/>
    </location>
</feature>
<evidence type="ECO:0000259" key="2">
    <source>
        <dbReference type="Pfam" id="PF01757"/>
    </source>
</evidence>
<feature type="domain" description="Acyltransferase 3" evidence="2">
    <location>
        <begin position="6"/>
        <end position="333"/>
    </location>
</feature>
<name>A0ABT2C2B7_9BURK</name>
<keyword evidence="4" id="KW-1185">Reference proteome</keyword>
<feature type="transmembrane region" description="Helical" evidence="1">
    <location>
        <begin position="6"/>
        <end position="25"/>
    </location>
</feature>
<gene>
    <name evidence="3" type="ORF">NX786_19545</name>
</gene>
<accession>A0ABT2C2B7</accession>
<dbReference type="GO" id="GO:0016746">
    <property type="term" value="F:acyltransferase activity"/>
    <property type="evidence" value="ECO:0007669"/>
    <property type="project" value="UniProtKB-KW"/>
</dbReference>
<keyword evidence="1" id="KW-0472">Membrane</keyword>
<proteinExistence type="predicted"/>
<dbReference type="InterPro" id="IPR050879">
    <property type="entry name" value="Acyltransferase_3"/>
</dbReference>
<feature type="transmembrane region" description="Helical" evidence="1">
    <location>
        <begin position="138"/>
        <end position="160"/>
    </location>
</feature>
<organism evidence="3 4">
    <name type="scientific">Telluria mixta</name>
    <dbReference type="NCBI Taxonomy" id="34071"/>
    <lineage>
        <taxon>Bacteria</taxon>
        <taxon>Pseudomonadati</taxon>
        <taxon>Pseudomonadota</taxon>
        <taxon>Betaproteobacteria</taxon>
        <taxon>Burkholderiales</taxon>
        <taxon>Oxalobacteraceae</taxon>
        <taxon>Telluria group</taxon>
        <taxon>Telluria</taxon>
    </lineage>
</organism>
<evidence type="ECO:0000313" key="3">
    <source>
        <dbReference type="EMBL" id="MCS0631528.1"/>
    </source>
</evidence>
<feature type="transmembrane region" description="Helical" evidence="1">
    <location>
        <begin position="232"/>
        <end position="247"/>
    </location>
</feature>
<feature type="transmembrane region" description="Helical" evidence="1">
    <location>
        <begin position="37"/>
        <end position="63"/>
    </location>
</feature>